<dbReference type="InterPro" id="IPR035451">
    <property type="entry name" value="Ada-like_dom_sf"/>
</dbReference>
<dbReference type="PROSITE" id="PS01124">
    <property type="entry name" value="HTH_ARAC_FAMILY_2"/>
    <property type="match status" value="1"/>
</dbReference>
<accession>A0A541BPS7</accession>
<dbReference type="InterPro" id="IPR011257">
    <property type="entry name" value="DNA_glycosylase"/>
</dbReference>
<dbReference type="Gene3D" id="3.40.10.10">
    <property type="entry name" value="DNA Methylphosphotriester Repair Domain"/>
    <property type="match status" value="1"/>
</dbReference>
<dbReference type="FunFam" id="3.40.10.10:FF:000001">
    <property type="entry name" value="DNA-3-methyladenine glycosylase 2"/>
    <property type="match status" value="1"/>
</dbReference>
<dbReference type="InterPro" id="IPR018060">
    <property type="entry name" value="HTH_AraC"/>
</dbReference>
<dbReference type="AlphaFoldDB" id="A0A541BPS7"/>
<dbReference type="InterPro" id="IPR010316">
    <property type="entry name" value="AlkA_N"/>
</dbReference>
<dbReference type="GO" id="GO:0008270">
    <property type="term" value="F:zinc ion binding"/>
    <property type="evidence" value="ECO:0007669"/>
    <property type="project" value="InterPro"/>
</dbReference>
<evidence type="ECO:0000256" key="6">
    <source>
        <dbReference type="ARBA" id="ARBA00022723"/>
    </source>
</evidence>
<keyword evidence="12" id="KW-0804">Transcription</keyword>
<dbReference type="GO" id="GO:0008168">
    <property type="term" value="F:methyltransferase activity"/>
    <property type="evidence" value="ECO:0007669"/>
    <property type="project" value="UniProtKB-KW"/>
</dbReference>
<dbReference type="GO" id="GO:0006285">
    <property type="term" value="P:base-excision repair, AP site formation"/>
    <property type="evidence" value="ECO:0007669"/>
    <property type="project" value="TreeGrafter"/>
</dbReference>
<protein>
    <recommendedName>
        <fullName evidence="3">DNA-3-methyladenine glycosylase II</fullName>
        <ecNumber evidence="3">3.2.2.21</ecNumber>
    </recommendedName>
</protein>
<dbReference type="GO" id="GO:0005737">
    <property type="term" value="C:cytoplasm"/>
    <property type="evidence" value="ECO:0007669"/>
    <property type="project" value="TreeGrafter"/>
</dbReference>
<dbReference type="CDD" id="cd00056">
    <property type="entry name" value="ENDO3c"/>
    <property type="match status" value="1"/>
</dbReference>
<dbReference type="InterPro" id="IPR009057">
    <property type="entry name" value="Homeodomain-like_sf"/>
</dbReference>
<keyword evidence="9" id="KW-0805">Transcription regulation</keyword>
<dbReference type="EC" id="3.2.2.21" evidence="3"/>
<dbReference type="SUPFAM" id="SSF57884">
    <property type="entry name" value="Ada DNA repair protein, N-terminal domain (N-Ada 10)"/>
    <property type="match status" value="1"/>
</dbReference>
<dbReference type="Pfam" id="PF06029">
    <property type="entry name" value="AlkA_N"/>
    <property type="match status" value="1"/>
</dbReference>
<dbReference type="OrthoDB" id="9811249at2"/>
<dbReference type="Gene3D" id="3.30.310.20">
    <property type="entry name" value="DNA-3-methyladenine glycosylase AlkA, N-terminal domain"/>
    <property type="match status" value="1"/>
</dbReference>
<sequence>MEFVTAPYLDFDRCYRAVSSRDARFDGQFITAVRTTGIYCRPSCPAITPKPGNVTFLPTAAAAQQAGYRACRRCLPDAAPGSPLWNVRSDLAARAMRLISDGAVERGGVDALSASLGYSSRQLTRTLTAELGAGPLALARAHRAHTARILIQTTTMPMSDIAFAAGFSSIRQFNDTVREVFAATPSTMRTEASRRTPDAPPATGTVSLRLPYRAPLDPTWLAWFLSGHAATGVERWSDGEYRRTLRLPHGTGVVATVVSAGYVRAELTLADMRDLAPAVARLRHLLDLDADPEAVDGALSTDPALATAVAAAPGLRVPGNVDPAELLLRTMIGQQISLAAAATHTARLVSALGEPVDDPYLTHLFPSPAAVAARGREVLTGPTARVDAVVGVAEALAEGTLTVHAGRTASDLRADLLSHKGIGPWTADYVVMRTLADPDILLGTDLVVRQGAHELGVDLDEGARWTPWRSYASMHLWRSALAARGAYPNTPPHTPDLEPEDLR</sequence>
<evidence type="ECO:0000313" key="16">
    <source>
        <dbReference type="Proteomes" id="UP000316256"/>
    </source>
</evidence>
<dbReference type="GO" id="GO:0043565">
    <property type="term" value="F:sequence-specific DNA binding"/>
    <property type="evidence" value="ECO:0007669"/>
    <property type="project" value="InterPro"/>
</dbReference>
<dbReference type="GO" id="GO:0008725">
    <property type="term" value="F:DNA-3-methyladenine glycosylase activity"/>
    <property type="evidence" value="ECO:0007669"/>
    <property type="project" value="TreeGrafter"/>
</dbReference>
<evidence type="ECO:0000256" key="4">
    <source>
        <dbReference type="ARBA" id="ARBA00022603"/>
    </source>
</evidence>
<evidence type="ECO:0000256" key="2">
    <source>
        <dbReference type="ARBA" id="ARBA00001947"/>
    </source>
</evidence>
<keyword evidence="16" id="KW-1185">Reference proteome</keyword>
<evidence type="ECO:0000256" key="7">
    <source>
        <dbReference type="ARBA" id="ARBA00022763"/>
    </source>
</evidence>
<evidence type="ECO:0000256" key="11">
    <source>
        <dbReference type="ARBA" id="ARBA00023159"/>
    </source>
</evidence>
<keyword evidence="5" id="KW-0808">Transferase</keyword>
<evidence type="ECO:0000256" key="3">
    <source>
        <dbReference type="ARBA" id="ARBA00012000"/>
    </source>
</evidence>
<evidence type="ECO:0000256" key="9">
    <source>
        <dbReference type="ARBA" id="ARBA00023015"/>
    </source>
</evidence>
<evidence type="ECO:0000256" key="10">
    <source>
        <dbReference type="ARBA" id="ARBA00023125"/>
    </source>
</evidence>
<dbReference type="SUPFAM" id="SSF55945">
    <property type="entry name" value="TATA-box binding protein-like"/>
    <property type="match status" value="1"/>
</dbReference>
<dbReference type="InterPro" id="IPR051912">
    <property type="entry name" value="Alkylbase_DNA_Glycosylase/TA"/>
</dbReference>
<dbReference type="EMBL" id="VIGH01000002">
    <property type="protein sequence ID" value="TQF74320.1"/>
    <property type="molecule type" value="Genomic_DNA"/>
</dbReference>
<dbReference type="SUPFAM" id="SSF48150">
    <property type="entry name" value="DNA-glycosylase"/>
    <property type="match status" value="1"/>
</dbReference>
<dbReference type="GO" id="GO:0003700">
    <property type="term" value="F:DNA-binding transcription factor activity"/>
    <property type="evidence" value="ECO:0007669"/>
    <property type="project" value="InterPro"/>
</dbReference>
<dbReference type="Pfam" id="PF02805">
    <property type="entry name" value="Ada_Zn_binding"/>
    <property type="match status" value="1"/>
</dbReference>
<dbReference type="PROSITE" id="PS00041">
    <property type="entry name" value="HTH_ARAC_FAMILY_1"/>
    <property type="match status" value="1"/>
</dbReference>
<keyword evidence="4" id="KW-0489">Methyltransferase</keyword>
<dbReference type="GO" id="GO:0032993">
    <property type="term" value="C:protein-DNA complex"/>
    <property type="evidence" value="ECO:0007669"/>
    <property type="project" value="TreeGrafter"/>
</dbReference>
<dbReference type="Proteomes" id="UP000316256">
    <property type="component" value="Unassembled WGS sequence"/>
</dbReference>
<dbReference type="GO" id="GO:0043916">
    <property type="term" value="F:DNA-7-methylguanine glycosylase activity"/>
    <property type="evidence" value="ECO:0007669"/>
    <property type="project" value="TreeGrafter"/>
</dbReference>
<dbReference type="Pfam" id="PF12833">
    <property type="entry name" value="HTH_18"/>
    <property type="match status" value="1"/>
</dbReference>
<comment type="caution">
    <text evidence="15">The sequence shown here is derived from an EMBL/GenBank/DDBJ whole genome shotgun (WGS) entry which is preliminary data.</text>
</comment>
<evidence type="ECO:0000256" key="5">
    <source>
        <dbReference type="ARBA" id="ARBA00022679"/>
    </source>
</evidence>
<evidence type="ECO:0000256" key="1">
    <source>
        <dbReference type="ARBA" id="ARBA00000086"/>
    </source>
</evidence>
<dbReference type="GO" id="GO:0006307">
    <property type="term" value="P:DNA alkylation repair"/>
    <property type="evidence" value="ECO:0007669"/>
    <property type="project" value="TreeGrafter"/>
</dbReference>
<dbReference type="InterPro" id="IPR037046">
    <property type="entry name" value="AlkA_N_sf"/>
</dbReference>
<evidence type="ECO:0000259" key="14">
    <source>
        <dbReference type="PROSITE" id="PS01124"/>
    </source>
</evidence>
<dbReference type="SMART" id="SM00478">
    <property type="entry name" value="ENDO3c"/>
    <property type="match status" value="1"/>
</dbReference>
<comment type="catalytic activity">
    <reaction evidence="1">
        <text>Hydrolysis of alkylated DNA, releasing 3-methyladenine, 3-methylguanine, 7-methylguanine and 7-methyladenine.</text>
        <dbReference type="EC" id="3.2.2.21"/>
    </reaction>
</comment>
<dbReference type="Gene3D" id="1.10.1670.10">
    <property type="entry name" value="Helix-hairpin-Helix base-excision DNA repair enzymes (C-terminal)"/>
    <property type="match status" value="1"/>
</dbReference>
<dbReference type="SMART" id="SM01009">
    <property type="entry name" value="AlkA_N"/>
    <property type="match status" value="1"/>
</dbReference>
<keyword evidence="11" id="KW-0010">Activator</keyword>
<dbReference type="Gene3D" id="1.10.10.60">
    <property type="entry name" value="Homeodomain-like"/>
    <property type="match status" value="1"/>
</dbReference>
<dbReference type="SUPFAM" id="SSF46689">
    <property type="entry name" value="Homeodomain-like"/>
    <property type="match status" value="1"/>
</dbReference>
<evidence type="ECO:0000256" key="8">
    <source>
        <dbReference type="ARBA" id="ARBA00022833"/>
    </source>
</evidence>
<keyword evidence="7" id="KW-0227">DNA damage</keyword>
<dbReference type="Gene3D" id="1.10.340.30">
    <property type="entry name" value="Hypothetical protein, domain 2"/>
    <property type="match status" value="1"/>
</dbReference>
<dbReference type="RefSeq" id="WP_142096602.1">
    <property type="nucleotide sequence ID" value="NZ_VIGH01000002.1"/>
</dbReference>
<keyword evidence="6" id="KW-0479">Metal-binding</keyword>
<dbReference type="SMART" id="SM00342">
    <property type="entry name" value="HTH_ARAC"/>
    <property type="match status" value="1"/>
</dbReference>
<dbReference type="InterPro" id="IPR003265">
    <property type="entry name" value="HhH-GPD_domain"/>
</dbReference>
<dbReference type="InterPro" id="IPR023170">
    <property type="entry name" value="HhH_base_excis_C"/>
</dbReference>
<gene>
    <name evidence="15" type="ORF">FK531_04210</name>
</gene>
<proteinExistence type="predicted"/>
<dbReference type="PANTHER" id="PTHR43003">
    <property type="entry name" value="DNA-3-METHYLADENINE GLYCOSYLASE"/>
    <property type="match status" value="1"/>
</dbReference>
<keyword evidence="13" id="KW-0234">DNA repair</keyword>
<organism evidence="15 16">
    <name type="scientific">Rhodococcus spelaei</name>
    <dbReference type="NCBI Taxonomy" id="2546320"/>
    <lineage>
        <taxon>Bacteria</taxon>
        <taxon>Bacillati</taxon>
        <taxon>Actinomycetota</taxon>
        <taxon>Actinomycetes</taxon>
        <taxon>Mycobacteriales</taxon>
        <taxon>Nocardiaceae</taxon>
        <taxon>Rhodococcus</taxon>
    </lineage>
</organism>
<name>A0A541BPS7_9NOCA</name>
<keyword evidence="8" id="KW-0862">Zinc</keyword>
<evidence type="ECO:0000256" key="12">
    <source>
        <dbReference type="ARBA" id="ARBA00023163"/>
    </source>
</evidence>
<dbReference type="PANTHER" id="PTHR43003:SF13">
    <property type="entry name" value="DNA-3-METHYLADENINE GLYCOSYLASE 2"/>
    <property type="match status" value="1"/>
</dbReference>
<dbReference type="GO" id="GO:0032131">
    <property type="term" value="F:alkylated DNA binding"/>
    <property type="evidence" value="ECO:0007669"/>
    <property type="project" value="TreeGrafter"/>
</dbReference>
<reference evidence="15 16" key="1">
    <citation type="submission" date="2019-06" db="EMBL/GenBank/DDBJ databases">
        <title>Rhodococcus spaelei sp. nov., isolated from a cave.</title>
        <authorList>
            <person name="Lee S.D."/>
        </authorList>
    </citation>
    <scope>NUCLEOTIDE SEQUENCE [LARGE SCALE GENOMIC DNA]</scope>
    <source>
        <strain evidence="15 16">C9-5</strain>
    </source>
</reference>
<comment type="cofactor">
    <cofactor evidence="2">
        <name>Zn(2+)</name>
        <dbReference type="ChEBI" id="CHEBI:29105"/>
    </cofactor>
</comment>
<dbReference type="InterPro" id="IPR018062">
    <property type="entry name" value="HTH_AraC-typ_CS"/>
</dbReference>
<dbReference type="GO" id="GO:0032259">
    <property type="term" value="P:methylation"/>
    <property type="evidence" value="ECO:0007669"/>
    <property type="project" value="UniProtKB-KW"/>
</dbReference>
<evidence type="ECO:0000256" key="13">
    <source>
        <dbReference type="ARBA" id="ARBA00023204"/>
    </source>
</evidence>
<evidence type="ECO:0000313" key="15">
    <source>
        <dbReference type="EMBL" id="TQF74320.1"/>
    </source>
</evidence>
<feature type="domain" description="HTH araC/xylS-type" evidence="14">
    <location>
        <begin position="93"/>
        <end position="191"/>
    </location>
</feature>
<dbReference type="InterPro" id="IPR004026">
    <property type="entry name" value="Ada_DNA_repair_Zn-bd"/>
</dbReference>
<keyword evidence="10" id="KW-0238">DNA-binding</keyword>